<feature type="transmembrane region" description="Helical" evidence="2">
    <location>
        <begin position="28"/>
        <end position="44"/>
    </location>
</feature>
<proteinExistence type="predicted"/>
<gene>
    <name evidence="4" type="ORF">PHLCEN_2v13310</name>
</gene>
<feature type="domain" description="DUF6533" evidence="3">
    <location>
        <begin position="31"/>
        <end position="71"/>
    </location>
</feature>
<reference evidence="4 5" key="1">
    <citation type="submission" date="2018-02" db="EMBL/GenBank/DDBJ databases">
        <title>Genome sequence of the basidiomycete white-rot fungus Phlebia centrifuga.</title>
        <authorList>
            <person name="Granchi Z."/>
            <person name="Peng M."/>
            <person name="de Vries R.P."/>
            <person name="Hilden K."/>
            <person name="Makela M.R."/>
            <person name="Grigoriev I."/>
            <person name="Riley R."/>
        </authorList>
    </citation>
    <scope>NUCLEOTIDE SEQUENCE [LARGE SCALE GENOMIC DNA]</scope>
    <source>
        <strain evidence="4 5">FBCC195</strain>
    </source>
</reference>
<evidence type="ECO:0000256" key="2">
    <source>
        <dbReference type="SAM" id="Phobius"/>
    </source>
</evidence>
<dbReference type="OrthoDB" id="2745134at2759"/>
<keyword evidence="2" id="KW-1133">Transmembrane helix</keyword>
<protein>
    <recommendedName>
        <fullName evidence="3">DUF6533 domain-containing protein</fullName>
    </recommendedName>
</protein>
<dbReference type="EMBL" id="MLYV02001312">
    <property type="protein sequence ID" value="PSR70812.1"/>
    <property type="molecule type" value="Genomic_DNA"/>
</dbReference>
<dbReference type="InterPro" id="IPR045340">
    <property type="entry name" value="DUF6533"/>
</dbReference>
<keyword evidence="2" id="KW-0472">Membrane</keyword>
<comment type="caution">
    <text evidence="4">The sequence shown here is derived from an EMBL/GenBank/DDBJ whole genome shotgun (WGS) entry which is preliminary data.</text>
</comment>
<evidence type="ECO:0000313" key="5">
    <source>
        <dbReference type="Proteomes" id="UP000186601"/>
    </source>
</evidence>
<organism evidence="4 5">
    <name type="scientific">Hermanssonia centrifuga</name>
    <dbReference type="NCBI Taxonomy" id="98765"/>
    <lineage>
        <taxon>Eukaryota</taxon>
        <taxon>Fungi</taxon>
        <taxon>Dikarya</taxon>
        <taxon>Basidiomycota</taxon>
        <taxon>Agaricomycotina</taxon>
        <taxon>Agaricomycetes</taxon>
        <taxon>Polyporales</taxon>
        <taxon>Meruliaceae</taxon>
        <taxon>Hermanssonia</taxon>
    </lineage>
</organism>
<feature type="transmembrane region" description="Helical" evidence="2">
    <location>
        <begin position="99"/>
        <end position="123"/>
    </location>
</feature>
<evidence type="ECO:0000256" key="1">
    <source>
        <dbReference type="SAM" id="MobiDB-lite"/>
    </source>
</evidence>
<feature type="compositionally biased region" description="Polar residues" evidence="1">
    <location>
        <begin position="305"/>
        <end position="314"/>
    </location>
</feature>
<keyword evidence="5" id="KW-1185">Reference proteome</keyword>
<dbReference type="Proteomes" id="UP000186601">
    <property type="component" value="Unassembled WGS sequence"/>
</dbReference>
<feature type="region of interest" description="Disordered" evidence="1">
    <location>
        <begin position="294"/>
        <end position="314"/>
    </location>
</feature>
<evidence type="ECO:0000259" key="3">
    <source>
        <dbReference type="Pfam" id="PF20151"/>
    </source>
</evidence>
<accession>A0A2R6NFN5</accession>
<feature type="transmembrane region" description="Helical" evidence="2">
    <location>
        <begin position="56"/>
        <end position="79"/>
    </location>
</feature>
<name>A0A2R6NFN5_9APHY</name>
<dbReference type="Pfam" id="PF20151">
    <property type="entry name" value="DUF6533"/>
    <property type="match status" value="1"/>
</dbReference>
<sequence>MSQTPTDAQIVVEFQDTTLDHSVTLTNIVYSMTALVAYEYIITLEQERTIVWHRKWTLATWLFIANRYLLIGFIILSVAPYTSSLLNSGVVGYSCAPAQVMGAILGNLQIVVIAVFSALRVFALWDRNIPMTLLVLVLNLVPGAVDIFEFSKATAVFTANPISGTLCNAISGISANVLFDILFVMDIAAVVVNTVPSFQNFGFIATVIGTLQPILISRFLLNLRQVGSPEIDSQEAFNSQFSIPGFRVPSLSSMVGNMGEDLDHSGPAEEVEDEVENISGSIQAEEGAAPEEIIEGHPSSMDPIPSTSQLIHID</sequence>
<keyword evidence="2" id="KW-0812">Transmembrane</keyword>
<evidence type="ECO:0000313" key="4">
    <source>
        <dbReference type="EMBL" id="PSR70812.1"/>
    </source>
</evidence>
<dbReference type="AlphaFoldDB" id="A0A2R6NFN5"/>